<reference evidence="1" key="1">
    <citation type="submission" date="2023-09" db="EMBL/GenBank/DDBJ databases">
        <title>Flavobacterium sp. 20NA77.7 isolated from freshwater.</title>
        <authorList>
            <person name="Le V."/>
            <person name="Ko S.-R."/>
            <person name="Ahn C.-Y."/>
            <person name="Oh H.-M."/>
        </authorList>
    </citation>
    <scope>NUCLEOTIDE SEQUENCE</scope>
    <source>
        <strain evidence="1">20NA77.7</strain>
    </source>
</reference>
<name>A0ABY9RBB8_9FLAO</name>
<gene>
    <name evidence="1" type="ORF">RF683_00100</name>
</gene>
<accession>A0ABY9RBB8</accession>
<keyword evidence="2" id="KW-1185">Reference proteome</keyword>
<proteinExistence type="predicted"/>
<evidence type="ECO:0008006" key="3">
    <source>
        <dbReference type="Google" id="ProtNLM"/>
    </source>
</evidence>
<evidence type="ECO:0000313" key="2">
    <source>
        <dbReference type="Proteomes" id="UP001180481"/>
    </source>
</evidence>
<dbReference type="EMBL" id="CP133721">
    <property type="protein sequence ID" value="WMW77880.1"/>
    <property type="molecule type" value="Genomic_DNA"/>
</dbReference>
<dbReference type="PROSITE" id="PS51257">
    <property type="entry name" value="PROKAR_LIPOPROTEIN"/>
    <property type="match status" value="1"/>
</dbReference>
<dbReference type="Proteomes" id="UP001180481">
    <property type="component" value="Chromosome"/>
</dbReference>
<evidence type="ECO:0000313" key="1">
    <source>
        <dbReference type="EMBL" id="WMW77880.1"/>
    </source>
</evidence>
<protein>
    <recommendedName>
        <fullName evidence="3">Lipoprotein</fullName>
    </recommendedName>
</protein>
<sequence length="179" mass="20989">MKKIYCYLLVLICSVFFSCKNDQKNENQEDIKKPKNNVSIVLNAVVLENDTFHVYYNEDGSEKFNEENSIWLEFKGKKTPQNIVFELPEDVLPSNLRIDFGINKEQKVIEIKSFKINYLGKKIEAYNSGFFKYFRINELTAKLDMQKCLVTPTAKKDNYVGPSFYPLPDLKIDLEKLYK</sequence>
<dbReference type="RefSeq" id="WP_309532213.1">
    <property type="nucleotide sequence ID" value="NZ_CP133721.1"/>
</dbReference>
<organism evidence="1 2">
    <name type="scientific">Flavobacterium nakdongensis</name>
    <dbReference type="NCBI Taxonomy" id="3073563"/>
    <lineage>
        <taxon>Bacteria</taxon>
        <taxon>Pseudomonadati</taxon>
        <taxon>Bacteroidota</taxon>
        <taxon>Flavobacteriia</taxon>
        <taxon>Flavobacteriales</taxon>
        <taxon>Flavobacteriaceae</taxon>
        <taxon>Flavobacterium</taxon>
    </lineage>
</organism>